<feature type="transmembrane region" description="Helical" evidence="1">
    <location>
        <begin position="147"/>
        <end position="180"/>
    </location>
</feature>
<dbReference type="EMBL" id="QKWP01000719">
    <property type="protein sequence ID" value="RIB15835.1"/>
    <property type="molecule type" value="Genomic_DNA"/>
</dbReference>
<evidence type="ECO:0000313" key="3">
    <source>
        <dbReference type="Proteomes" id="UP000266673"/>
    </source>
</evidence>
<keyword evidence="1" id="KW-0812">Transmembrane</keyword>
<dbReference type="PANTHER" id="PTHR46154">
    <property type="match status" value="1"/>
</dbReference>
<organism evidence="2 3">
    <name type="scientific">Gigaspora rosea</name>
    <dbReference type="NCBI Taxonomy" id="44941"/>
    <lineage>
        <taxon>Eukaryota</taxon>
        <taxon>Fungi</taxon>
        <taxon>Fungi incertae sedis</taxon>
        <taxon>Mucoromycota</taxon>
        <taxon>Glomeromycotina</taxon>
        <taxon>Glomeromycetes</taxon>
        <taxon>Diversisporales</taxon>
        <taxon>Gigasporaceae</taxon>
        <taxon>Gigaspora</taxon>
    </lineage>
</organism>
<dbReference type="GO" id="GO:0015204">
    <property type="term" value="F:urea transmembrane transporter activity"/>
    <property type="evidence" value="ECO:0007669"/>
    <property type="project" value="InterPro"/>
</dbReference>
<evidence type="ECO:0000313" key="2">
    <source>
        <dbReference type="EMBL" id="RIB15835.1"/>
    </source>
</evidence>
<keyword evidence="1" id="KW-1133">Transmembrane helix</keyword>
<dbReference type="STRING" id="44941.A0A397V0C5"/>
<dbReference type="InterPro" id="IPR031155">
    <property type="entry name" value="DUR"/>
</dbReference>
<feature type="transmembrane region" description="Helical" evidence="1">
    <location>
        <begin position="41"/>
        <end position="69"/>
    </location>
</feature>
<feature type="transmembrane region" description="Helical" evidence="1">
    <location>
        <begin position="115"/>
        <end position="135"/>
    </location>
</feature>
<keyword evidence="1" id="KW-0472">Membrane</keyword>
<evidence type="ECO:0000256" key="1">
    <source>
        <dbReference type="SAM" id="Phobius"/>
    </source>
</evidence>
<dbReference type="AlphaFoldDB" id="A0A397V0C5"/>
<reference evidence="2 3" key="1">
    <citation type="submission" date="2018-06" db="EMBL/GenBank/DDBJ databases">
        <title>Comparative genomics reveals the genomic features of Rhizophagus irregularis, R. cerebriforme, R. diaphanum and Gigaspora rosea, and their symbiotic lifestyle signature.</title>
        <authorList>
            <person name="Morin E."/>
            <person name="San Clemente H."/>
            <person name="Chen E.C.H."/>
            <person name="De La Providencia I."/>
            <person name="Hainaut M."/>
            <person name="Kuo A."/>
            <person name="Kohler A."/>
            <person name="Murat C."/>
            <person name="Tang N."/>
            <person name="Roy S."/>
            <person name="Loubradou J."/>
            <person name="Henrissat B."/>
            <person name="Grigoriev I.V."/>
            <person name="Corradi N."/>
            <person name="Roux C."/>
            <person name="Martin F.M."/>
        </authorList>
    </citation>
    <scope>NUCLEOTIDE SEQUENCE [LARGE SCALE GENOMIC DNA]</scope>
    <source>
        <strain evidence="2 3">DAOM 194757</strain>
    </source>
</reference>
<name>A0A397V0C5_9GLOM</name>
<proteinExistence type="predicted"/>
<accession>A0A397V0C5</accession>
<protein>
    <submittedName>
        <fullName evidence="2">Uncharacterized protein</fullName>
    </submittedName>
</protein>
<dbReference type="OrthoDB" id="6132759at2759"/>
<keyword evidence="3" id="KW-1185">Reference proteome</keyword>
<sequence length="198" mass="21944">MGLSGIALVEDGRMNPLNDEDLSAGLVLPTTAAILLGKTGAIAVLVLVFMAVIASITVSGIVAIIWSLFSSPSHELRKVKQILEIQTNDDVYIRHEAYQDPLEQNFLGLKKAFKCAIWSSVILTIILAFIIPLIMIKSKYIFTEEVFVFWVVLANLWAIISTCAILIYPVGSSLFVIFFMNQENVFQKSLKELYPSST</sequence>
<dbReference type="GO" id="GO:0005886">
    <property type="term" value="C:plasma membrane"/>
    <property type="evidence" value="ECO:0007669"/>
    <property type="project" value="TreeGrafter"/>
</dbReference>
<dbReference type="Proteomes" id="UP000266673">
    <property type="component" value="Unassembled WGS sequence"/>
</dbReference>
<dbReference type="PANTHER" id="PTHR46154:SF2">
    <property type="entry name" value="SOLUTE SYMPORTER FAMILY TRANSPORTER (AFU_ORTHOLOGUE AFUA_6G03200)"/>
    <property type="match status" value="1"/>
</dbReference>
<comment type="caution">
    <text evidence="2">The sequence shown here is derived from an EMBL/GenBank/DDBJ whole genome shotgun (WGS) entry which is preliminary data.</text>
</comment>
<gene>
    <name evidence="2" type="ORF">C2G38_2039070</name>
</gene>